<evidence type="ECO:0000256" key="1">
    <source>
        <dbReference type="SAM" id="MobiDB-lite"/>
    </source>
</evidence>
<dbReference type="Proteomes" id="UP001196413">
    <property type="component" value="Unassembled WGS sequence"/>
</dbReference>
<gene>
    <name evidence="2" type="ORF">KIN20_001991</name>
</gene>
<accession>A0AAD5MDM3</accession>
<evidence type="ECO:0000313" key="3">
    <source>
        <dbReference type="Proteomes" id="UP001196413"/>
    </source>
</evidence>
<sequence>MHFEKSALHKQGAHPLDPPASMGSTRSLLFRMYFPIHQLGLRLVPPRLTGRDPSNREIRGPYPCITLIFAATSVPPKLGFSPLAFTNVLTCVAYSTLLQLNIIVERAGQWTLNFQKVSLSEYSLHYEWMT</sequence>
<organism evidence="2 3">
    <name type="scientific">Parelaphostrongylus tenuis</name>
    <name type="common">Meningeal worm</name>
    <dbReference type="NCBI Taxonomy" id="148309"/>
    <lineage>
        <taxon>Eukaryota</taxon>
        <taxon>Metazoa</taxon>
        <taxon>Ecdysozoa</taxon>
        <taxon>Nematoda</taxon>
        <taxon>Chromadorea</taxon>
        <taxon>Rhabditida</taxon>
        <taxon>Rhabditina</taxon>
        <taxon>Rhabditomorpha</taxon>
        <taxon>Strongyloidea</taxon>
        <taxon>Metastrongylidae</taxon>
        <taxon>Parelaphostrongylus</taxon>
    </lineage>
</organism>
<proteinExistence type="predicted"/>
<name>A0AAD5MDM3_PARTN</name>
<keyword evidence="3" id="KW-1185">Reference proteome</keyword>
<evidence type="ECO:0000313" key="2">
    <source>
        <dbReference type="EMBL" id="KAJ1347046.1"/>
    </source>
</evidence>
<comment type="caution">
    <text evidence="2">The sequence shown here is derived from an EMBL/GenBank/DDBJ whole genome shotgun (WGS) entry which is preliminary data.</text>
</comment>
<dbReference type="AlphaFoldDB" id="A0AAD5MDM3"/>
<dbReference type="EMBL" id="JAHQIW010000260">
    <property type="protein sequence ID" value="KAJ1347046.1"/>
    <property type="molecule type" value="Genomic_DNA"/>
</dbReference>
<reference evidence="2" key="1">
    <citation type="submission" date="2021-06" db="EMBL/GenBank/DDBJ databases">
        <title>Parelaphostrongylus tenuis whole genome reference sequence.</title>
        <authorList>
            <person name="Garwood T.J."/>
            <person name="Larsen P.A."/>
            <person name="Fountain-Jones N.M."/>
            <person name="Garbe J.R."/>
            <person name="Macchietto M.G."/>
            <person name="Kania S.A."/>
            <person name="Gerhold R.W."/>
            <person name="Richards J.E."/>
            <person name="Wolf T.M."/>
        </authorList>
    </citation>
    <scope>NUCLEOTIDE SEQUENCE</scope>
    <source>
        <strain evidence="2">MNPRO001-30</strain>
        <tissue evidence="2">Meninges</tissue>
    </source>
</reference>
<feature type="region of interest" description="Disordered" evidence="1">
    <location>
        <begin position="1"/>
        <end position="20"/>
    </location>
</feature>
<protein>
    <submittedName>
        <fullName evidence="2">Uncharacterized protein</fullName>
    </submittedName>
</protein>